<gene>
    <name evidence="3" type="ORF">KSX_88290</name>
</gene>
<keyword evidence="1" id="KW-1133">Transmembrane helix</keyword>
<dbReference type="EMBL" id="BNJF01000009">
    <property type="protein sequence ID" value="GHO50666.1"/>
    <property type="molecule type" value="Genomic_DNA"/>
</dbReference>
<feature type="domain" description="CBU-0592-like" evidence="2">
    <location>
        <begin position="4"/>
        <end position="75"/>
    </location>
</feature>
<dbReference type="NCBIfam" id="NF047864">
    <property type="entry name" value="CBU_0592_membra"/>
    <property type="match status" value="1"/>
</dbReference>
<feature type="transmembrane region" description="Helical" evidence="1">
    <location>
        <begin position="30"/>
        <end position="49"/>
    </location>
</feature>
<keyword evidence="1" id="KW-0472">Membrane</keyword>
<dbReference type="AlphaFoldDB" id="A0A8J3MY53"/>
<sequence length="83" mass="8914">MSGILQIVGALMVLGGFALSQFRVLSQQSYPYLLLNVIGSGVLAILAALDFQWGFLMLEGGWALVSCWSVFARIREGIPGSAH</sequence>
<organism evidence="3 4">
    <name type="scientific">Ktedonospora formicarum</name>
    <dbReference type="NCBI Taxonomy" id="2778364"/>
    <lineage>
        <taxon>Bacteria</taxon>
        <taxon>Bacillati</taxon>
        <taxon>Chloroflexota</taxon>
        <taxon>Ktedonobacteria</taxon>
        <taxon>Ktedonobacterales</taxon>
        <taxon>Ktedonobacteraceae</taxon>
        <taxon>Ktedonospora</taxon>
    </lineage>
</organism>
<proteinExistence type="predicted"/>
<evidence type="ECO:0000256" key="1">
    <source>
        <dbReference type="SAM" id="Phobius"/>
    </source>
</evidence>
<dbReference type="Pfam" id="PF26604">
    <property type="entry name" value="CBU_0592"/>
    <property type="match status" value="1"/>
</dbReference>
<keyword evidence="1" id="KW-0812">Transmembrane</keyword>
<protein>
    <recommendedName>
        <fullName evidence="2">CBU-0592-like domain-containing protein</fullName>
    </recommendedName>
</protein>
<comment type="caution">
    <text evidence="3">The sequence shown here is derived from an EMBL/GenBank/DDBJ whole genome shotgun (WGS) entry which is preliminary data.</text>
</comment>
<keyword evidence="4" id="KW-1185">Reference proteome</keyword>
<accession>A0A8J3MY53</accession>
<dbReference type="Proteomes" id="UP000612362">
    <property type="component" value="Unassembled WGS sequence"/>
</dbReference>
<evidence type="ECO:0000313" key="3">
    <source>
        <dbReference type="EMBL" id="GHO50666.1"/>
    </source>
</evidence>
<name>A0A8J3MY53_9CHLR</name>
<evidence type="ECO:0000313" key="4">
    <source>
        <dbReference type="Proteomes" id="UP000612362"/>
    </source>
</evidence>
<reference evidence="3" key="1">
    <citation type="submission" date="2020-10" db="EMBL/GenBank/DDBJ databases">
        <title>Taxonomic study of unclassified bacteria belonging to the class Ktedonobacteria.</title>
        <authorList>
            <person name="Yabe S."/>
            <person name="Wang C.M."/>
            <person name="Zheng Y."/>
            <person name="Sakai Y."/>
            <person name="Cavaletti L."/>
            <person name="Monciardini P."/>
            <person name="Donadio S."/>
        </authorList>
    </citation>
    <scope>NUCLEOTIDE SEQUENCE</scope>
    <source>
        <strain evidence="3">SOSP1-1</strain>
    </source>
</reference>
<dbReference type="RefSeq" id="WP_220199651.1">
    <property type="nucleotide sequence ID" value="NZ_BNJF01000009.1"/>
</dbReference>
<dbReference type="InterPro" id="IPR058058">
    <property type="entry name" value="CBU_0592-like"/>
</dbReference>
<evidence type="ECO:0000259" key="2">
    <source>
        <dbReference type="Pfam" id="PF26604"/>
    </source>
</evidence>